<evidence type="ECO:0000313" key="2">
    <source>
        <dbReference type="EMBL" id="EYC20948.1"/>
    </source>
</evidence>
<proteinExistence type="predicted"/>
<sequence length="84" mass="9252">MCSVFWDISSWSRGAAVNDRACHEVVGSKPRTTKILEFEEASSIDKNMPSLGETEKLNEEIRQTRPPPPHLSPGFAAVGKGNRV</sequence>
<evidence type="ECO:0000313" key="3">
    <source>
        <dbReference type="Proteomes" id="UP000024635"/>
    </source>
</evidence>
<keyword evidence="3" id="KW-1185">Reference proteome</keyword>
<dbReference type="AlphaFoldDB" id="A0A016V2J7"/>
<comment type="caution">
    <text evidence="2">The sequence shown here is derived from an EMBL/GenBank/DDBJ whole genome shotgun (WGS) entry which is preliminary data.</text>
</comment>
<dbReference type="Proteomes" id="UP000024635">
    <property type="component" value="Unassembled WGS sequence"/>
</dbReference>
<protein>
    <submittedName>
        <fullName evidence="2">Uncharacterized protein</fullName>
    </submittedName>
</protein>
<dbReference type="EMBL" id="JARK01001356">
    <property type="protein sequence ID" value="EYC20948.1"/>
    <property type="molecule type" value="Genomic_DNA"/>
</dbReference>
<reference evidence="3" key="1">
    <citation type="journal article" date="2015" name="Nat. Genet.">
        <title>The genome and transcriptome of the zoonotic hookworm Ancylostoma ceylanicum identify infection-specific gene families.</title>
        <authorList>
            <person name="Schwarz E.M."/>
            <person name="Hu Y."/>
            <person name="Antoshechkin I."/>
            <person name="Miller M.M."/>
            <person name="Sternberg P.W."/>
            <person name="Aroian R.V."/>
        </authorList>
    </citation>
    <scope>NUCLEOTIDE SEQUENCE</scope>
    <source>
        <strain evidence="3">HY135</strain>
    </source>
</reference>
<evidence type="ECO:0000256" key="1">
    <source>
        <dbReference type="SAM" id="MobiDB-lite"/>
    </source>
</evidence>
<feature type="region of interest" description="Disordered" evidence="1">
    <location>
        <begin position="57"/>
        <end position="84"/>
    </location>
</feature>
<name>A0A016V2J7_9BILA</name>
<accession>A0A016V2J7</accession>
<gene>
    <name evidence="2" type="primary">Acey_s0020.g149</name>
    <name evidence="2" type="ORF">Y032_0020g149</name>
</gene>
<organism evidence="2 3">
    <name type="scientific">Ancylostoma ceylanicum</name>
    <dbReference type="NCBI Taxonomy" id="53326"/>
    <lineage>
        <taxon>Eukaryota</taxon>
        <taxon>Metazoa</taxon>
        <taxon>Ecdysozoa</taxon>
        <taxon>Nematoda</taxon>
        <taxon>Chromadorea</taxon>
        <taxon>Rhabditida</taxon>
        <taxon>Rhabditina</taxon>
        <taxon>Rhabditomorpha</taxon>
        <taxon>Strongyloidea</taxon>
        <taxon>Ancylostomatidae</taxon>
        <taxon>Ancylostomatinae</taxon>
        <taxon>Ancylostoma</taxon>
    </lineage>
</organism>